<evidence type="ECO:0000256" key="5">
    <source>
        <dbReference type="ARBA" id="ARBA00022741"/>
    </source>
</evidence>
<keyword evidence="5 10" id="KW-0547">Nucleotide-binding</keyword>
<dbReference type="PROSITE" id="PS50846">
    <property type="entry name" value="HMA_2"/>
    <property type="match status" value="1"/>
</dbReference>
<feature type="transmembrane region" description="Helical" evidence="10">
    <location>
        <begin position="111"/>
        <end position="133"/>
    </location>
</feature>
<dbReference type="AlphaFoldDB" id="A0A8J2XW47"/>
<dbReference type="InterPro" id="IPR059000">
    <property type="entry name" value="ATPase_P-type_domA"/>
</dbReference>
<feature type="transmembrane region" description="Helical" evidence="10">
    <location>
        <begin position="86"/>
        <end position="105"/>
    </location>
</feature>
<dbReference type="GO" id="GO:0005524">
    <property type="term" value="F:ATP binding"/>
    <property type="evidence" value="ECO:0007669"/>
    <property type="project" value="UniProtKB-UniRule"/>
</dbReference>
<feature type="transmembrane region" description="Helical" evidence="10">
    <location>
        <begin position="176"/>
        <end position="195"/>
    </location>
</feature>
<dbReference type="InterPro" id="IPR023214">
    <property type="entry name" value="HAD_sf"/>
</dbReference>
<keyword evidence="9 10" id="KW-0472">Membrane</keyword>
<dbReference type="SUPFAM" id="SSF56784">
    <property type="entry name" value="HAD-like"/>
    <property type="match status" value="1"/>
</dbReference>
<feature type="transmembrane region" description="Helical" evidence="10">
    <location>
        <begin position="358"/>
        <end position="381"/>
    </location>
</feature>
<dbReference type="GO" id="GO:0055070">
    <property type="term" value="P:copper ion homeostasis"/>
    <property type="evidence" value="ECO:0007669"/>
    <property type="project" value="TreeGrafter"/>
</dbReference>
<dbReference type="InterPro" id="IPR006121">
    <property type="entry name" value="HMA_dom"/>
</dbReference>
<dbReference type="GO" id="GO:0043682">
    <property type="term" value="F:P-type divalent copper transporter activity"/>
    <property type="evidence" value="ECO:0007669"/>
    <property type="project" value="TreeGrafter"/>
</dbReference>
<dbReference type="GO" id="GO:0005886">
    <property type="term" value="C:plasma membrane"/>
    <property type="evidence" value="ECO:0007669"/>
    <property type="project" value="UniProtKB-SubCell"/>
</dbReference>
<evidence type="ECO:0000256" key="2">
    <source>
        <dbReference type="ARBA" id="ARBA00006024"/>
    </source>
</evidence>
<dbReference type="PRINTS" id="PR00943">
    <property type="entry name" value="CUATPASE"/>
</dbReference>
<evidence type="ECO:0000256" key="10">
    <source>
        <dbReference type="RuleBase" id="RU362081"/>
    </source>
</evidence>
<dbReference type="PROSITE" id="PS01229">
    <property type="entry name" value="COF_2"/>
    <property type="match status" value="1"/>
</dbReference>
<dbReference type="SUPFAM" id="SSF55008">
    <property type="entry name" value="HMA, heavy metal-associated domain"/>
    <property type="match status" value="1"/>
</dbReference>
<feature type="transmembrane region" description="Helical" evidence="10">
    <location>
        <begin position="145"/>
        <end position="164"/>
    </location>
</feature>
<reference evidence="12" key="1">
    <citation type="journal article" date="2014" name="Int. J. Syst. Evol. Microbiol.">
        <title>Complete genome sequence of Corynebacterium casei LMG S-19264T (=DSM 44701T), isolated from a smear-ripened cheese.</title>
        <authorList>
            <consortium name="US DOE Joint Genome Institute (JGI-PGF)"/>
            <person name="Walter F."/>
            <person name="Albersmeier A."/>
            <person name="Kalinowski J."/>
            <person name="Ruckert C."/>
        </authorList>
    </citation>
    <scope>NUCLEOTIDE SEQUENCE</scope>
    <source>
        <strain evidence="12">CGMCC 1.15448</strain>
    </source>
</reference>
<dbReference type="Gene3D" id="2.70.150.10">
    <property type="entry name" value="Calcium-transporting ATPase, cytoplasmic transduction domain A"/>
    <property type="match status" value="1"/>
</dbReference>
<dbReference type="NCBIfam" id="TIGR01525">
    <property type="entry name" value="ATPase-IB_hvy"/>
    <property type="match status" value="1"/>
</dbReference>
<dbReference type="PANTHER" id="PTHR43520:SF8">
    <property type="entry name" value="P-TYPE CU(+) TRANSPORTER"/>
    <property type="match status" value="1"/>
</dbReference>
<reference evidence="12" key="2">
    <citation type="submission" date="2020-09" db="EMBL/GenBank/DDBJ databases">
        <authorList>
            <person name="Sun Q."/>
            <person name="Zhou Y."/>
        </authorList>
    </citation>
    <scope>NUCLEOTIDE SEQUENCE</scope>
    <source>
        <strain evidence="12">CGMCC 1.15448</strain>
    </source>
</reference>
<dbReference type="GO" id="GO:0005507">
    <property type="term" value="F:copper ion binding"/>
    <property type="evidence" value="ECO:0007669"/>
    <property type="project" value="TreeGrafter"/>
</dbReference>
<dbReference type="CDD" id="cd00371">
    <property type="entry name" value="HMA"/>
    <property type="match status" value="1"/>
</dbReference>
<dbReference type="InterPro" id="IPR023299">
    <property type="entry name" value="ATPase_P-typ_cyto_dom_N"/>
</dbReference>
<evidence type="ECO:0000256" key="8">
    <source>
        <dbReference type="ARBA" id="ARBA00022989"/>
    </source>
</evidence>
<dbReference type="Gene3D" id="3.40.1110.10">
    <property type="entry name" value="Calcium-transporting ATPase, cytoplasmic domain N"/>
    <property type="match status" value="1"/>
</dbReference>
<dbReference type="GO" id="GO:0016887">
    <property type="term" value="F:ATP hydrolysis activity"/>
    <property type="evidence" value="ECO:0007669"/>
    <property type="project" value="InterPro"/>
</dbReference>
<comment type="subcellular location">
    <subcellularLocation>
        <location evidence="10">Cell membrane</location>
    </subcellularLocation>
    <subcellularLocation>
        <location evidence="1">Endomembrane system</location>
        <topology evidence="1">Multi-pass membrane protein</topology>
    </subcellularLocation>
</comment>
<keyword evidence="3 10" id="KW-0812">Transmembrane</keyword>
<keyword evidence="4 10" id="KW-0479">Metal-binding</keyword>
<keyword evidence="7" id="KW-1278">Translocase</keyword>
<name>A0A8J2XW47_9BACT</name>
<evidence type="ECO:0000313" key="12">
    <source>
        <dbReference type="EMBL" id="GGB21074.1"/>
    </source>
</evidence>
<evidence type="ECO:0000256" key="4">
    <source>
        <dbReference type="ARBA" id="ARBA00022723"/>
    </source>
</evidence>
<dbReference type="InterPro" id="IPR023298">
    <property type="entry name" value="ATPase_P-typ_TM_dom_sf"/>
</dbReference>
<feature type="domain" description="HMA" evidence="11">
    <location>
        <begin position="1"/>
        <end position="60"/>
    </location>
</feature>
<dbReference type="SUPFAM" id="SSF81653">
    <property type="entry name" value="Calcium ATPase, transduction domain A"/>
    <property type="match status" value="1"/>
</dbReference>
<dbReference type="Gene3D" id="3.40.50.1000">
    <property type="entry name" value="HAD superfamily/HAD-like"/>
    <property type="match status" value="1"/>
</dbReference>
<dbReference type="NCBIfam" id="TIGR01494">
    <property type="entry name" value="ATPase_P-type"/>
    <property type="match status" value="1"/>
</dbReference>
<keyword evidence="10" id="KW-1003">Cell membrane</keyword>
<sequence length="726" mass="76339">MNMTCASCAVGVQSILQKQPGVLHATVNYASGSASVEFQPGQTDPTALKAAVQSAGYDLLVEPETETNTVIAEKQRLRSIALKRRTIGAVLLSTPLVIIGVFFMHLPNASYIQWALATPVVVVFGRTFFVNAWKQARHRSANMDTLVALSTGVTYGFSIFNTLFPTYWTGRGLQAHVYFEAAAVVITFLLLGKLLEERAKGKTSAAIKKLMGLQPKTVLVIRPGGTAVELPVAGVLPGHRIRVRPGERIAVDGQVVAGHSFVDESTINGEPVPVEKLPGAAVFAGTTNQRGSLEFVAEKVGGDTLLAQIIKLVQDAQGSKAPVQRLVDRIAAIFVPVVLGVALLSFAAWWLLGGVDGFTHGLLAMVTVLVIACPCALGLATPTALMVGIGRGASAGILIRDAEALQRTGKIAVVVLDKTATVTEGKPVVSEIYWEPGQEEHAEALVALERRSEHPLAAAVVQYLNTPPSTAPLEAFESLPGMGASAKVGKALYLVGNQRLMQLAGVALTEGAQSMASLSEKEGRTVVYFAGNGKLLAVIVIADRLKEGSSAAVRSLKDSGIEVHLVTGDSEGAALTVARQVGISRVAGGVLPAGKADYIRQLQDSGRVVAMVGDGINDSAALAQADVGIAMGKGADVAMDVAQMTILSSDLRKIPTAIRLSKYTVAAIRQNLFWAFIYNLAGIPLAAGILYPVNGFLLNPMIAGAAMALSSVSVVTNSLRLRWKKL</sequence>
<accession>A0A8J2XW47</accession>
<dbReference type="InterPro" id="IPR008250">
    <property type="entry name" value="ATPase_P-typ_transduc_dom_A_sf"/>
</dbReference>
<dbReference type="EMBL" id="BMJC01000006">
    <property type="protein sequence ID" value="GGB21074.1"/>
    <property type="molecule type" value="Genomic_DNA"/>
</dbReference>
<dbReference type="InterPro" id="IPR036412">
    <property type="entry name" value="HAD-like_sf"/>
</dbReference>
<keyword evidence="6 10" id="KW-0067">ATP-binding</keyword>
<dbReference type="NCBIfam" id="TIGR01511">
    <property type="entry name" value="ATPase-IB1_Cu"/>
    <property type="match status" value="1"/>
</dbReference>
<dbReference type="PRINTS" id="PR00119">
    <property type="entry name" value="CATATPASE"/>
</dbReference>
<feature type="transmembrane region" description="Helical" evidence="10">
    <location>
        <begin position="697"/>
        <end position="719"/>
    </location>
</feature>
<dbReference type="InterPro" id="IPR027256">
    <property type="entry name" value="P-typ_ATPase_IB"/>
</dbReference>
<protein>
    <submittedName>
        <fullName evidence="12">Copper-translocating P-type ATPase</fullName>
    </submittedName>
</protein>
<dbReference type="Pfam" id="PF00702">
    <property type="entry name" value="Hydrolase"/>
    <property type="match status" value="1"/>
</dbReference>
<evidence type="ECO:0000256" key="9">
    <source>
        <dbReference type="ARBA" id="ARBA00023136"/>
    </source>
</evidence>
<feature type="transmembrane region" description="Helical" evidence="10">
    <location>
        <begin position="672"/>
        <end position="691"/>
    </location>
</feature>
<dbReference type="InterPro" id="IPR001757">
    <property type="entry name" value="P_typ_ATPase"/>
</dbReference>
<dbReference type="Pfam" id="PF00403">
    <property type="entry name" value="HMA"/>
    <property type="match status" value="1"/>
</dbReference>
<proteinExistence type="inferred from homology"/>
<dbReference type="Proteomes" id="UP000607559">
    <property type="component" value="Unassembled WGS sequence"/>
</dbReference>
<comment type="similarity">
    <text evidence="2 10">Belongs to the cation transport ATPase (P-type) (TC 3.A.3) family. Type IB subfamily.</text>
</comment>
<feature type="transmembrane region" description="Helical" evidence="10">
    <location>
        <begin position="330"/>
        <end position="352"/>
    </location>
</feature>
<evidence type="ECO:0000256" key="3">
    <source>
        <dbReference type="ARBA" id="ARBA00022692"/>
    </source>
</evidence>
<organism evidence="12 13">
    <name type="scientific">Puia dinghuensis</name>
    <dbReference type="NCBI Taxonomy" id="1792502"/>
    <lineage>
        <taxon>Bacteria</taxon>
        <taxon>Pseudomonadati</taxon>
        <taxon>Bacteroidota</taxon>
        <taxon>Chitinophagia</taxon>
        <taxon>Chitinophagales</taxon>
        <taxon>Chitinophagaceae</taxon>
        <taxon>Puia</taxon>
    </lineage>
</organism>
<keyword evidence="13" id="KW-1185">Reference proteome</keyword>
<dbReference type="GO" id="GO:0012505">
    <property type="term" value="C:endomembrane system"/>
    <property type="evidence" value="ECO:0007669"/>
    <property type="project" value="UniProtKB-SubCell"/>
</dbReference>
<evidence type="ECO:0000259" key="11">
    <source>
        <dbReference type="PROSITE" id="PS50846"/>
    </source>
</evidence>
<dbReference type="Pfam" id="PF00122">
    <property type="entry name" value="E1-E2_ATPase"/>
    <property type="match status" value="1"/>
</dbReference>
<dbReference type="PANTHER" id="PTHR43520">
    <property type="entry name" value="ATP7, ISOFORM B"/>
    <property type="match status" value="1"/>
</dbReference>
<dbReference type="Gene3D" id="3.30.70.100">
    <property type="match status" value="1"/>
</dbReference>
<dbReference type="FunFam" id="2.70.150.10:FF:000002">
    <property type="entry name" value="Copper-transporting ATPase 1, putative"/>
    <property type="match status" value="1"/>
</dbReference>
<dbReference type="CDD" id="cd02094">
    <property type="entry name" value="P-type_ATPase_Cu-like"/>
    <property type="match status" value="1"/>
</dbReference>
<comment type="caution">
    <text evidence="12">The sequence shown here is derived from an EMBL/GenBank/DDBJ whole genome shotgun (WGS) entry which is preliminary data.</text>
</comment>
<evidence type="ECO:0000256" key="6">
    <source>
        <dbReference type="ARBA" id="ARBA00022840"/>
    </source>
</evidence>
<evidence type="ECO:0000313" key="13">
    <source>
        <dbReference type="Proteomes" id="UP000607559"/>
    </source>
</evidence>
<keyword evidence="8 10" id="KW-1133">Transmembrane helix</keyword>
<evidence type="ECO:0000256" key="7">
    <source>
        <dbReference type="ARBA" id="ARBA00022967"/>
    </source>
</evidence>
<dbReference type="InterPro" id="IPR036163">
    <property type="entry name" value="HMA_dom_sf"/>
</dbReference>
<gene>
    <name evidence="12" type="ORF">GCM10011511_51030</name>
</gene>
<dbReference type="SUPFAM" id="SSF81665">
    <property type="entry name" value="Calcium ATPase, transmembrane domain M"/>
    <property type="match status" value="1"/>
</dbReference>
<evidence type="ECO:0000256" key="1">
    <source>
        <dbReference type="ARBA" id="ARBA00004127"/>
    </source>
</evidence>